<dbReference type="Proteomes" id="UP000070121">
    <property type="component" value="Unassembled WGS sequence"/>
</dbReference>
<accession>A0A135U8F3</accession>
<evidence type="ECO:0000259" key="2">
    <source>
        <dbReference type="Pfam" id="PF24494"/>
    </source>
</evidence>
<feature type="compositionally biased region" description="Pro residues" evidence="1">
    <location>
        <begin position="9"/>
        <end position="19"/>
    </location>
</feature>
<organism evidence="3 4">
    <name type="scientific">Colletotrichum salicis</name>
    <dbReference type="NCBI Taxonomy" id="1209931"/>
    <lineage>
        <taxon>Eukaryota</taxon>
        <taxon>Fungi</taxon>
        <taxon>Dikarya</taxon>
        <taxon>Ascomycota</taxon>
        <taxon>Pezizomycotina</taxon>
        <taxon>Sordariomycetes</taxon>
        <taxon>Hypocreomycetidae</taxon>
        <taxon>Glomerellales</taxon>
        <taxon>Glomerellaceae</taxon>
        <taxon>Colletotrichum</taxon>
        <taxon>Colletotrichum acutatum species complex</taxon>
    </lineage>
</organism>
<dbReference type="InterPro" id="IPR056009">
    <property type="entry name" value="DUF7587"/>
</dbReference>
<dbReference type="EMBL" id="JFFI01001644">
    <property type="protein sequence ID" value="KXH56691.1"/>
    <property type="molecule type" value="Genomic_DNA"/>
</dbReference>
<gene>
    <name evidence="3" type="ORF">CSAL01_10932</name>
</gene>
<evidence type="ECO:0000313" key="3">
    <source>
        <dbReference type="EMBL" id="KXH56691.1"/>
    </source>
</evidence>
<protein>
    <recommendedName>
        <fullName evidence="2">DUF7587 domain-containing protein</fullName>
    </recommendedName>
</protein>
<dbReference type="AlphaFoldDB" id="A0A135U8F3"/>
<feature type="domain" description="DUF7587" evidence="2">
    <location>
        <begin position="19"/>
        <end position="143"/>
    </location>
</feature>
<name>A0A135U8F3_9PEZI</name>
<comment type="caution">
    <text evidence="3">The sequence shown here is derived from an EMBL/GenBank/DDBJ whole genome shotgun (WGS) entry which is preliminary data.</text>
</comment>
<evidence type="ECO:0000313" key="4">
    <source>
        <dbReference type="Proteomes" id="UP000070121"/>
    </source>
</evidence>
<dbReference type="STRING" id="1209931.A0A135U8F3"/>
<keyword evidence="4" id="KW-1185">Reference proteome</keyword>
<reference evidence="3 4" key="1">
    <citation type="submission" date="2014-02" db="EMBL/GenBank/DDBJ databases">
        <title>The genome sequence of Colletotrichum salicis CBS 607.94.</title>
        <authorList>
            <person name="Baroncelli R."/>
            <person name="Thon M.R."/>
        </authorList>
    </citation>
    <scope>NUCLEOTIDE SEQUENCE [LARGE SCALE GENOMIC DNA]</scope>
    <source>
        <strain evidence="3 4">CBS 607.94</strain>
    </source>
</reference>
<evidence type="ECO:0000256" key="1">
    <source>
        <dbReference type="SAM" id="MobiDB-lite"/>
    </source>
</evidence>
<sequence length="174" mass="19079">MPNAALPGPSQPPQSPDNTPPYLFRVFDANSKGQTSETQVSSELSSMLTLPGRSRGWRGFLEKDDYQGIRATRLAQHLNWEVVPPYGSGLVSWTSSLLFAFQLCIYKYATHLASSQSQASRSAMLNGLYILMIDTRELPQVTFLRDLVGITSITGDRFEPMDSGGDGGSILCID</sequence>
<proteinExistence type="predicted"/>
<feature type="region of interest" description="Disordered" evidence="1">
    <location>
        <begin position="1"/>
        <end position="21"/>
    </location>
</feature>
<dbReference type="OrthoDB" id="4152607at2759"/>
<dbReference type="Pfam" id="PF24494">
    <property type="entry name" value="DUF7587"/>
    <property type="match status" value="1"/>
</dbReference>